<dbReference type="Proteomes" id="UP000284243">
    <property type="component" value="Unassembled WGS sequence"/>
</dbReference>
<dbReference type="InterPro" id="IPR036249">
    <property type="entry name" value="Thioredoxin-like_sf"/>
</dbReference>
<dbReference type="SUPFAM" id="SSF52833">
    <property type="entry name" value="Thioredoxin-like"/>
    <property type="match status" value="1"/>
</dbReference>
<dbReference type="AlphaFoldDB" id="A0A1Y3YAZ0"/>
<protein>
    <recommendedName>
        <fullName evidence="3">Redoxin domain-containing protein</fullName>
    </recommendedName>
</protein>
<dbReference type="Gene3D" id="3.40.30.10">
    <property type="entry name" value="Glutaredoxin"/>
    <property type="match status" value="1"/>
</dbReference>
<evidence type="ECO:0000313" key="1">
    <source>
        <dbReference type="EMBL" id="RGU55979.1"/>
    </source>
</evidence>
<dbReference type="EMBL" id="QRYC01000013">
    <property type="protein sequence ID" value="RGU55979.1"/>
    <property type="molecule type" value="Genomic_DNA"/>
</dbReference>
<reference evidence="1 2" key="1">
    <citation type="submission" date="2018-08" db="EMBL/GenBank/DDBJ databases">
        <title>A genome reference for cultivated species of the human gut microbiota.</title>
        <authorList>
            <person name="Zou Y."/>
            <person name="Xue W."/>
            <person name="Luo G."/>
        </authorList>
    </citation>
    <scope>NUCLEOTIDE SEQUENCE [LARGE SCALE GENOMIC DNA]</scope>
    <source>
        <strain evidence="1 2">AF16-14</strain>
    </source>
</reference>
<sequence length="178" mass="21213">MKYFIQIIFFIISFFNLLSCNTYQRRAKDIIQTWNGKTIIFTPLNAKIMGKDTIIPNILDHKYKVLTYIDTTGCTACRLKLFDWKLFIKELNTFSEDIAFLFVIHSKNYQEFEDIQKANKFIYPVFYDYNANLKNINNFPNDPNFQTFLLDQNNKVLIIGNPVTNNNIRQLYEYILKQ</sequence>
<evidence type="ECO:0008006" key="3">
    <source>
        <dbReference type="Google" id="ProtNLM"/>
    </source>
</evidence>
<gene>
    <name evidence="1" type="ORF">DWW57_10765</name>
</gene>
<evidence type="ECO:0000313" key="2">
    <source>
        <dbReference type="Proteomes" id="UP000284243"/>
    </source>
</evidence>
<dbReference type="RefSeq" id="WP_087382747.1">
    <property type="nucleotide sequence ID" value="NZ_CABJFF010000010.1"/>
</dbReference>
<name>A0A1Y3YAZ0_9BACT</name>
<accession>A0A1Y3YAZ0</accession>
<comment type="caution">
    <text evidence="1">The sequence shown here is derived from an EMBL/GenBank/DDBJ whole genome shotgun (WGS) entry which is preliminary data.</text>
</comment>
<proteinExistence type="predicted"/>
<organism evidence="1 2">
    <name type="scientific">Odoribacter splanchnicus</name>
    <dbReference type="NCBI Taxonomy" id="28118"/>
    <lineage>
        <taxon>Bacteria</taxon>
        <taxon>Pseudomonadati</taxon>
        <taxon>Bacteroidota</taxon>
        <taxon>Bacteroidia</taxon>
        <taxon>Bacteroidales</taxon>
        <taxon>Odoribacteraceae</taxon>
        <taxon>Odoribacter</taxon>
    </lineage>
</organism>